<gene>
    <name evidence="2" type="ORF">PCC6912_01030</name>
</gene>
<dbReference type="RefSeq" id="WP_016874425.1">
    <property type="nucleotide sequence ID" value="NZ_AJLN01000116.1"/>
</dbReference>
<evidence type="ECO:0000259" key="1">
    <source>
        <dbReference type="Pfam" id="PF01738"/>
    </source>
</evidence>
<comment type="caution">
    <text evidence="2">The sequence shown here is derived from an EMBL/GenBank/DDBJ whole genome shotgun (WGS) entry which is preliminary data.</text>
</comment>
<dbReference type="OrthoDB" id="9780269at2"/>
<keyword evidence="3" id="KW-1185">Reference proteome</keyword>
<dbReference type="Proteomes" id="UP000268857">
    <property type="component" value="Unassembled WGS sequence"/>
</dbReference>
<dbReference type="GO" id="GO:0016787">
    <property type="term" value="F:hydrolase activity"/>
    <property type="evidence" value="ECO:0007669"/>
    <property type="project" value="InterPro"/>
</dbReference>
<dbReference type="AlphaFoldDB" id="A0A3S0YK87"/>
<evidence type="ECO:0000313" key="3">
    <source>
        <dbReference type="Proteomes" id="UP000268857"/>
    </source>
</evidence>
<dbReference type="InterPro" id="IPR050261">
    <property type="entry name" value="FrsA_esterase"/>
</dbReference>
<dbReference type="Pfam" id="PF01738">
    <property type="entry name" value="DLH"/>
    <property type="match status" value="1"/>
</dbReference>
<accession>A0A3S0YK87</accession>
<name>A0A3S0YK87_CHLFR</name>
<reference evidence="2 3" key="1">
    <citation type="journal article" date="2019" name="Genome Biol. Evol.">
        <title>Day and night: Metabolic profiles and evolutionary relationships of six axenic non-marine cyanobacteria.</title>
        <authorList>
            <person name="Will S.E."/>
            <person name="Henke P."/>
            <person name="Boedeker C."/>
            <person name="Huang S."/>
            <person name="Brinkmann H."/>
            <person name="Rohde M."/>
            <person name="Jarek M."/>
            <person name="Friedl T."/>
            <person name="Seufert S."/>
            <person name="Schumacher M."/>
            <person name="Overmann J."/>
            <person name="Neumann-Schaal M."/>
            <person name="Petersen J."/>
        </authorList>
    </citation>
    <scope>NUCLEOTIDE SEQUENCE [LARGE SCALE GENOMIC DNA]</scope>
    <source>
        <strain evidence="2 3">PCC 6912</strain>
    </source>
</reference>
<evidence type="ECO:0000313" key="2">
    <source>
        <dbReference type="EMBL" id="RUR86660.1"/>
    </source>
</evidence>
<dbReference type="InterPro" id="IPR029058">
    <property type="entry name" value="AB_hydrolase_fold"/>
</dbReference>
<dbReference type="SUPFAM" id="SSF53474">
    <property type="entry name" value="alpha/beta-Hydrolases"/>
    <property type="match status" value="1"/>
</dbReference>
<sequence length="236" mass="25284">MNKTSERKAQQNLVLITTGSVKLEGNLVIPENAQGIVLFAHGSGSSRHSPRNQYVADVLQSHGLATLLIDLLTSQEEAVDLRTRHLRFDIGLLASRLVDTTDWLVQNPDTTHLRVGYFGASTGAAAALLAATECPQAVGAIVSRGGRPDLAGSALGRVKAPTLLIVGGYDTPVIRMNQDALALLRVDKELEIVPGATHLFEEPGKLEEVARLATGWFKRYLSSDKAEGRGQEAVDA</sequence>
<dbReference type="PANTHER" id="PTHR22946">
    <property type="entry name" value="DIENELACTONE HYDROLASE DOMAIN-CONTAINING PROTEIN-RELATED"/>
    <property type="match status" value="1"/>
</dbReference>
<proteinExistence type="predicted"/>
<organism evidence="2 3">
    <name type="scientific">Chlorogloeopsis fritschii PCC 6912</name>
    <dbReference type="NCBI Taxonomy" id="211165"/>
    <lineage>
        <taxon>Bacteria</taxon>
        <taxon>Bacillati</taxon>
        <taxon>Cyanobacteriota</taxon>
        <taxon>Cyanophyceae</taxon>
        <taxon>Nostocales</taxon>
        <taxon>Chlorogloeopsidaceae</taxon>
        <taxon>Chlorogloeopsis</taxon>
    </lineage>
</organism>
<dbReference type="EMBL" id="RSCJ01000001">
    <property type="protein sequence ID" value="RUR86660.1"/>
    <property type="molecule type" value="Genomic_DNA"/>
</dbReference>
<dbReference type="InterPro" id="IPR002925">
    <property type="entry name" value="Dienelactn_hydro"/>
</dbReference>
<feature type="domain" description="Dienelactone hydrolase" evidence="1">
    <location>
        <begin position="24"/>
        <end position="206"/>
    </location>
</feature>
<protein>
    <submittedName>
        <fullName evidence="2">DeoR family transcriptional regulator</fullName>
    </submittedName>
</protein>
<dbReference type="STRING" id="211165.GCA_000317285_05013"/>
<dbReference type="Gene3D" id="3.40.50.1820">
    <property type="entry name" value="alpha/beta hydrolase"/>
    <property type="match status" value="1"/>
</dbReference>